<sequence length="314" mass="36085">MKQYIFIPHFWLLKFRCSEFDNFKVKKSPDVTVGVVSVNSSLNSKGLKDLKHLVNILARDAGETLRRLKERIENQSIDSLFLLDVQSTFVLGLSDLSLYSFALELDDLVEDSYTTFVRGYKVLRKNGLLINVPELGLQLGYLRDLNLSRGFSLDRRFSLLGEPLEIQVWVNRIIKLRNALHGDFPRDPFRELGYGVESGDRRFPVFLVALRRLYTMSPPEIESLSRLVHLEILEGLLPRPLPCRDGWCEVIECLKNSEGFTVVEDNGDTVLLYRLEGERRLNFPWGSIKMGKPAEIVVFSRKMGKGIRCIREGF</sequence>
<evidence type="ECO:0000313" key="2">
    <source>
        <dbReference type="Proteomes" id="UP000001488"/>
    </source>
</evidence>
<reference evidence="1 2" key="1">
    <citation type="journal article" date="2007" name="Genome Biol.">
        <title>Genome analysis and genome-wide proteomics of Thermococcus gammatolerans, the most radioresistant organism known amongst the Archaea.</title>
        <authorList>
            <person name="Zivanovic Y."/>
            <person name="Armengaud J."/>
            <person name="Lagorce A."/>
            <person name="Leplat C."/>
            <person name="Guerin P."/>
            <person name="Dutertre M."/>
            <person name="Anthouard V."/>
            <person name="Forterre P."/>
            <person name="Wincker P."/>
            <person name="Confalonieri F."/>
        </authorList>
    </citation>
    <scope>NUCLEOTIDE SEQUENCE [LARGE SCALE GENOMIC DNA]</scope>
    <source>
        <strain evidence="2">DSM 15229 / JCM 11827 / EJ3</strain>
    </source>
</reference>
<organism evidence="1 2">
    <name type="scientific">Thermococcus gammatolerans (strain DSM 15229 / JCM 11827 / EJ3)</name>
    <dbReference type="NCBI Taxonomy" id="593117"/>
    <lineage>
        <taxon>Archaea</taxon>
        <taxon>Methanobacteriati</taxon>
        <taxon>Methanobacteriota</taxon>
        <taxon>Thermococci</taxon>
        <taxon>Thermococcales</taxon>
        <taxon>Thermococcaceae</taxon>
        <taxon>Thermococcus</taxon>
    </lineage>
</organism>
<dbReference type="PaxDb" id="593117-TGAM_1306"/>
<dbReference type="EMBL" id="CP001398">
    <property type="protein sequence ID" value="ACS33808.1"/>
    <property type="molecule type" value="Genomic_DNA"/>
</dbReference>
<dbReference type="eggNOG" id="arCOG10062">
    <property type="taxonomic scope" value="Archaea"/>
</dbReference>
<protein>
    <submittedName>
        <fullName evidence="1">Uncharacterized protein</fullName>
    </submittedName>
</protein>
<dbReference type="PATRIC" id="fig|593117.10.peg.1304"/>
<dbReference type="HOGENOM" id="CLU_1044359_0_0_2"/>
<dbReference type="AlphaFoldDB" id="C5A6E6"/>
<dbReference type="Proteomes" id="UP000001488">
    <property type="component" value="Chromosome"/>
</dbReference>
<accession>C5A6E6</accession>
<name>C5A6E6_THEGJ</name>
<keyword evidence="2" id="KW-1185">Reference proteome</keyword>
<gene>
    <name evidence="1" type="ordered locus">TGAM_1306</name>
</gene>
<dbReference type="KEGG" id="tga:TGAM_1306"/>
<proteinExistence type="predicted"/>
<evidence type="ECO:0000313" key="1">
    <source>
        <dbReference type="EMBL" id="ACS33808.1"/>
    </source>
</evidence>